<feature type="binding site" evidence="16">
    <location>
        <position position="178"/>
    </location>
    <ligand>
        <name>substrate</name>
    </ligand>
</feature>
<dbReference type="PANTHER" id="PTHR38011">
    <property type="entry name" value="DIHYDROFOLATE REDUCTASE FAMILY PROTEIN (AFU_ORTHOLOGUE AFUA_8G06820)"/>
    <property type="match status" value="1"/>
</dbReference>
<dbReference type="PIRSF" id="PIRSF006769">
    <property type="entry name" value="RibD"/>
    <property type="match status" value="1"/>
</dbReference>
<dbReference type="GO" id="GO:0009231">
    <property type="term" value="P:riboflavin biosynthetic process"/>
    <property type="evidence" value="ECO:0007669"/>
    <property type="project" value="UniProtKB-UniPathway"/>
</dbReference>
<comment type="pathway">
    <text evidence="2 14">Cofactor biosynthesis; riboflavin biosynthesis; 5-amino-6-(D-ribitylamino)uracil from GTP: step 2/4.</text>
</comment>
<comment type="similarity">
    <text evidence="5 14">In the C-terminal section; belongs to the HTP reductase family.</text>
</comment>
<comment type="caution">
    <text evidence="19">The sequence shown here is derived from an EMBL/GenBank/DDBJ whole genome shotgun (WGS) entry which is preliminary data.</text>
</comment>
<name>A0A4R8VG77_9MICO</name>
<feature type="binding site" evidence="16">
    <location>
        <position position="261"/>
    </location>
    <ligand>
        <name>substrate</name>
    </ligand>
</feature>
<dbReference type="Pfam" id="PF00383">
    <property type="entry name" value="dCMP_cyt_deam_1"/>
    <property type="match status" value="1"/>
</dbReference>
<comment type="pathway">
    <text evidence="3 14">Cofactor biosynthesis; riboflavin biosynthesis; 5-amino-6-(D-ribitylamino)uracil from GTP: step 3/4.</text>
</comment>
<keyword evidence="11" id="KW-0511">Multifunctional enzyme</keyword>
<dbReference type="PROSITE" id="PS51747">
    <property type="entry name" value="CYT_DCMP_DEAMINASES_2"/>
    <property type="match status" value="1"/>
</dbReference>
<dbReference type="PROSITE" id="PS00903">
    <property type="entry name" value="CYT_DCMP_DEAMINASES_1"/>
    <property type="match status" value="1"/>
</dbReference>
<reference evidence="19 20" key="1">
    <citation type="submission" date="2019-03" db="EMBL/GenBank/DDBJ databases">
        <title>Genomics of glacier-inhabiting Cryobacterium strains.</title>
        <authorList>
            <person name="Liu Q."/>
            <person name="Xin Y.-H."/>
        </authorList>
    </citation>
    <scope>NUCLEOTIDE SEQUENCE [LARGE SCALE GENOMIC DNA]</scope>
    <source>
        <strain evidence="19 20">CGMCC 1.10440</strain>
    </source>
</reference>
<dbReference type="InterPro" id="IPR050765">
    <property type="entry name" value="Riboflavin_Biosynth_HTPR"/>
</dbReference>
<dbReference type="GO" id="GO:0008270">
    <property type="term" value="F:zinc ion binding"/>
    <property type="evidence" value="ECO:0007669"/>
    <property type="project" value="InterPro"/>
</dbReference>
<evidence type="ECO:0000256" key="6">
    <source>
        <dbReference type="ARBA" id="ARBA00022619"/>
    </source>
</evidence>
<proteinExistence type="inferred from homology"/>
<comment type="function">
    <text evidence="1 14">Converts 2,5-diamino-6-(ribosylamino)-4(3h)-pyrimidinone 5'-phosphate into 5-amino-6-(ribosylamino)-2,4(1h,3h)-pyrimidinedione 5'-phosphate.</text>
</comment>
<feature type="binding site" evidence="16">
    <location>
        <position position="201"/>
    </location>
    <ligand>
        <name>substrate</name>
    </ligand>
</feature>
<dbReference type="EC" id="3.5.4.26" evidence="14"/>
<evidence type="ECO:0000256" key="8">
    <source>
        <dbReference type="ARBA" id="ARBA00022833"/>
    </source>
</evidence>
<sequence>MLRALELAARGPATGANPQVGCVILSPGGEIIAEGWHRGLGTPHAEVDALSSLAPDGARGATAVVTLEPCNHHGRTGPCSEALIAAGVARVVYAVGDPNPVARGGADRLRDAGVEVIAGVEVERVEELMHPWLTAMRRGVPWVTLKWASSLDGRAAAADGTSQWITGEAARARVHLQRAAADAIMVGTGTVLADDPSLTARDTRGGLLPSQPIPVVIGDRELPATAQIFHHPQPLIAMHGHDLHAVLSGLFARGIRRVLLEGGPTLASAFIAEGLVDEYLLYLAPILLGGGNLATADLGVGTLTSARRLTIVQFERVGEDILVRARPREEG</sequence>
<evidence type="ECO:0000256" key="1">
    <source>
        <dbReference type="ARBA" id="ARBA00002151"/>
    </source>
</evidence>
<dbReference type="GO" id="GO:0008703">
    <property type="term" value="F:5-amino-6-(5-phosphoribosylamino)uracil reductase activity"/>
    <property type="evidence" value="ECO:0007669"/>
    <property type="project" value="UniProtKB-EC"/>
</dbReference>
<evidence type="ECO:0000259" key="18">
    <source>
        <dbReference type="PROSITE" id="PS51747"/>
    </source>
</evidence>
<keyword evidence="14 19" id="KW-0378">Hydrolase</keyword>
<dbReference type="OrthoDB" id="9800865at2"/>
<dbReference type="PANTHER" id="PTHR38011:SF7">
    <property type="entry name" value="2,5-DIAMINO-6-RIBOSYLAMINO-4(3H)-PYRIMIDINONE 5'-PHOSPHATE REDUCTASE"/>
    <property type="match status" value="1"/>
</dbReference>
<feature type="active site" description="Proton donor" evidence="15">
    <location>
        <position position="46"/>
    </location>
</feature>
<dbReference type="Gene3D" id="3.40.430.10">
    <property type="entry name" value="Dihydrofolate Reductase, subunit A"/>
    <property type="match status" value="1"/>
</dbReference>
<feature type="binding site" evidence="16">
    <location>
        <begin position="263"/>
        <end position="269"/>
    </location>
    <ligand>
        <name>NADP(+)</name>
        <dbReference type="ChEBI" id="CHEBI:58349"/>
    </ligand>
</feature>
<dbReference type="SUPFAM" id="SSF53597">
    <property type="entry name" value="Dihydrofolate reductase-like"/>
    <property type="match status" value="1"/>
</dbReference>
<comment type="catalytic activity">
    <reaction evidence="12 14">
        <text>5-amino-6-(5-phospho-D-ribitylamino)uracil + NADP(+) = 5-amino-6-(5-phospho-D-ribosylamino)uracil + NADPH + H(+)</text>
        <dbReference type="Rhea" id="RHEA:17845"/>
        <dbReference type="ChEBI" id="CHEBI:15378"/>
        <dbReference type="ChEBI" id="CHEBI:57783"/>
        <dbReference type="ChEBI" id="CHEBI:58349"/>
        <dbReference type="ChEBI" id="CHEBI:58421"/>
        <dbReference type="ChEBI" id="CHEBI:58453"/>
        <dbReference type="EC" id="1.1.1.193"/>
    </reaction>
</comment>
<evidence type="ECO:0000256" key="2">
    <source>
        <dbReference type="ARBA" id="ARBA00004882"/>
    </source>
</evidence>
<evidence type="ECO:0000313" key="20">
    <source>
        <dbReference type="Proteomes" id="UP000298488"/>
    </source>
</evidence>
<comment type="similarity">
    <text evidence="4 14">In the N-terminal section; belongs to the cytidine and deoxycytidylate deaminase family.</text>
</comment>
<dbReference type="SUPFAM" id="SSF53927">
    <property type="entry name" value="Cytidine deaminase-like"/>
    <property type="match status" value="1"/>
</dbReference>
<feature type="binding site" evidence="16">
    <location>
        <position position="190"/>
    </location>
    <ligand>
        <name>NADP(+)</name>
        <dbReference type="ChEBI" id="CHEBI:58349"/>
    </ligand>
</feature>
<protein>
    <recommendedName>
        <fullName evidence="14">Riboflavin biosynthesis protein RibD</fullName>
    </recommendedName>
    <domain>
        <recommendedName>
            <fullName evidence="14">Diaminohydroxyphosphoribosylaminopyrimidine deaminase</fullName>
            <shortName evidence="14">DRAP deaminase</shortName>
            <ecNumber evidence="14">3.5.4.26</ecNumber>
        </recommendedName>
        <alternativeName>
            <fullName evidence="14">Riboflavin-specific deaminase</fullName>
        </alternativeName>
    </domain>
    <domain>
        <recommendedName>
            <fullName evidence="14">5-amino-6-(5-phosphoribosylamino)uracil reductase</fullName>
            <ecNumber evidence="14">1.1.1.193</ecNumber>
        </recommendedName>
        <alternativeName>
            <fullName evidence="14">HTP reductase</fullName>
        </alternativeName>
    </domain>
</protein>
<dbReference type="InterPro" id="IPR002734">
    <property type="entry name" value="RibDG_C"/>
</dbReference>
<evidence type="ECO:0000256" key="7">
    <source>
        <dbReference type="ARBA" id="ARBA00022723"/>
    </source>
</evidence>
<feature type="binding site" evidence="17">
    <location>
        <position position="44"/>
    </location>
    <ligand>
        <name>Zn(2+)</name>
        <dbReference type="ChEBI" id="CHEBI:29105"/>
        <note>catalytic</note>
    </ligand>
</feature>
<feature type="binding site" evidence="17">
    <location>
        <position position="70"/>
    </location>
    <ligand>
        <name>Zn(2+)</name>
        <dbReference type="ChEBI" id="CHEBI:29105"/>
        <note>catalytic</note>
    </ligand>
</feature>
<feature type="binding site" evidence="16">
    <location>
        <position position="194"/>
    </location>
    <ligand>
        <name>NADP(+)</name>
        <dbReference type="ChEBI" id="CHEBI:58349"/>
    </ligand>
</feature>
<dbReference type="InterPro" id="IPR016192">
    <property type="entry name" value="APOBEC/CMP_deaminase_Zn-bd"/>
</dbReference>
<evidence type="ECO:0000256" key="10">
    <source>
        <dbReference type="ARBA" id="ARBA00023002"/>
    </source>
</evidence>
<evidence type="ECO:0000256" key="13">
    <source>
        <dbReference type="ARBA" id="ARBA00049886"/>
    </source>
</evidence>
<feature type="binding site" evidence="17">
    <location>
        <position position="79"/>
    </location>
    <ligand>
        <name>Zn(2+)</name>
        <dbReference type="ChEBI" id="CHEBI:29105"/>
        <note>catalytic</note>
    </ligand>
</feature>
<evidence type="ECO:0000256" key="3">
    <source>
        <dbReference type="ARBA" id="ARBA00004910"/>
    </source>
</evidence>
<keyword evidence="8 14" id="KW-0862">Zinc</keyword>
<keyword evidence="20" id="KW-1185">Reference proteome</keyword>
<comment type="cofactor">
    <cofactor evidence="14 17">
        <name>Zn(2+)</name>
        <dbReference type="ChEBI" id="CHEBI:29105"/>
    </cofactor>
    <text evidence="14 17">Binds 1 zinc ion.</text>
</comment>
<evidence type="ECO:0000256" key="12">
    <source>
        <dbReference type="ARBA" id="ARBA00049861"/>
    </source>
</evidence>
<evidence type="ECO:0000256" key="11">
    <source>
        <dbReference type="ARBA" id="ARBA00023268"/>
    </source>
</evidence>
<dbReference type="InterPro" id="IPR016193">
    <property type="entry name" value="Cytidine_deaminase-like"/>
</dbReference>
<dbReference type="Proteomes" id="UP000298488">
    <property type="component" value="Unassembled WGS sequence"/>
</dbReference>
<evidence type="ECO:0000256" key="4">
    <source>
        <dbReference type="ARBA" id="ARBA00005259"/>
    </source>
</evidence>
<feature type="binding site" evidence="16">
    <location>
        <position position="198"/>
    </location>
    <ligand>
        <name>substrate</name>
    </ligand>
</feature>
<evidence type="ECO:0000256" key="16">
    <source>
        <dbReference type="PIRSR" id="PIRSR006769-2"/>
    </source>
</evidence>
<keyword evidence="10 14" id="KW-0560">Oxidoreductase</keyword>
<dbReference type="Pfam" id="PF01872">
    <property type="entry name" value="RibD_C"/>
    <property type="match status" value="1"/>
</dbReference>
<keyword evidence="6 14" id="KW-0686">Riboflavin biosynthesis</keyword>
<dbReference type="InterPro" id="IPR002125">
    <property type="entry name" value="CMP_dCMP_dom"/>
</dbReference>
<dbReference type="AlphaFoldDB" id="A0A4R8VG77"/>
<dbReference type="UniPathway" id="UPA00275">
    <property type="reaction ID" value="UER00401"/>
</dbReference>
<feature type="domain" description="CMP/dCMP-type deaminase" evidence="18">
    <location>
        <begin position="1"/>
        <end position="117"/>
    </location>
</feature>
<keyword evidence="9 14" id="KW-0521">NADP</keyword>
<comment type="catalytic activity">
    <reaction evidence="13 14">
        <text>2,5-diamino-6-hydroxy-4-(5-phosphoribosylamino)-pyrimidine + H2O + H(+) = 5-amino-6-(5-phospho-D-ribosylamino)uracil + NH4(+)</text>
        <dbReference type="Rhea" id="RHEA:21868"/>
        <dbReference type="ChEBI" id="CHEBI:15377"/>
        <dbReference type="ChEBI" id="CHEBI:15378"/>
        <dbReference type="ChEBI" id="CHEBI:28938"/>
        <dbReference type="ChEBI" id="CHEBI:58453"/>
        <dbReference type="ChEBI" id="CHEBI:58614"/>
        <dbReference type="EC" id="3.5.4.26"/>
    </reaction>
</comment>
<gene>
    <name evidence="19" type="primary">ribD</name>
    <name evidence="19" type="ORF">E3N84_09770</name>
</gene>
<dbReference type="Gene3D" id="3.40.140.10">
    <property type="entry name" value="Cytidine Deaminase, domain 2"/>
    <property type="match status" value="1"/>
</dbReference>
<evidence type="ECO:0000256" key="17">
    <source>
        <dbReference type="PIRSR" id="PIRSR006769-3"/>
    </source>
</evidence>
<accession>A0A4R8VG77</accession>
<feature type="binding site" evidence="16">
    <location>
        <position position="164"/>
    </location>
    <ligand>
        <name>NADP(+)</name>
        <dbReference type="ChEBI" id="CHEBI:58349"/>
    </ligand>
</feature>
<organism evidence="19 20">
    <name type="scientific">Terrimesophilobacter mesophilus</name>
    <dbReference type="NCBI Taxonomy" id="433647"/>
    <lineage>
        <taxon>Bacteria</taxon>
        <taxon>Bacillati</taxon>
        <taxon>Actinomycetota</taxon>
        <taxon>Actinomycetes</taxon>
        <taxon>Micrococcales</taxon>
        <taxon>Microbacteriaceae</taxon>
        <taxon>Terrimesophilobacter</taxon>
    </lineage>
</organism>
<evidence type="ECO:0000256" key="15">
    <source>
        <dbReference type="PIRSR" id="PIRSR006769-1"/>
    </source>
</evidence>
<dbReference type="EC" id="1.1.1.193" evidence="14"/>
<evidence type="ECO:0000256" key="14">
    <source>
        <dbReference type="PIRNR" id="PIRNR006769"/>
    </source>
</evidence>
<dbReference type="InterPro" id="IPR004794">
    <property type="entry name" value="Eubact_RibD"/>
</dbReference>
<evidence type="ECO:0000256" key="5">
    <source>
        <dbReference type="ARBA" id="ARBA00007417"/>
    </source>
</evidence>
<dbReference type="GO" id="GO:0008835">
    <property type="term" value="F:diaminohydroxyphosphoribosylaminopyrimidine deaminase activity"/>
    <property type="evidence" value="ECO:0007669"/>
    <property type="project" value="UniProtKB-EC"/>
</dbReference>
<dbReference type="CDD" id="cd01284">
    <property type="entry name" value="Riboflavin_deaminase-reductase"/>
    <property type="match status" value="1"/>
</dbReference>
<keyword evidence="7 14" id="KW-0479">Metal-binding</keyword>
<feature type="binding site" evidence="16">
    <location>
        <position position="148"/>
    </location>
    <ligand>
        <name>NADP(+)</name>
        <dbReference type="ChEBI" id="CHEBI:58349"/>
    </ligand>
</feature>
<dbReference type="NCBIfam" id="TIGR00326">
    <property type="entry name" value="eubact_ribD"/>
    <property type="match status" value="1"/>
</dbReference>
<evidence type="ECO:0000313" key="19">
    <source>
        <dbReference type="EMBL" id="TFB80857.1"/>
    </source>
</evidence>
<evidence type="ECO:0000256" key="9">
    <source>
        <dbReference type="ARBA" id="ARBA00022857"/>
    </source>
</evidence>
<feature type="binding site" evidence="16">
    <location>
        <position position="162"/>
    </location>
    <ligand>
        <name>substrate</name>
    </ligand>
</feature>
<dbReference type="EMBL" id="SOFI01000003">
    <property type="protein sequence ID" value="TFB80857.1"/>
    <property type="molecule type" value="Genomic_DNA"/>
</dbReference>
<dbReference type="InterPro" id="IPR024072">
    <property type="entry name" value="DHFR-like_dom_sf"/>
</dbReference>